<protein>
    <submittedName>
        <fullName evidence="2">Nitroreductase family protein</fullName>
    </submittedName>
</protein>
<feature type="domain" description="Nitroreductase" evidence="1">
    <location>
        <begin position="103"/>
        <end position="186"/>
    </location>
</feature>
<dbReference type="RefSeq" id="WP_087403435.1">
    <property type="nucleotide sequence ID" value="NZ_NFHB01000010.1"/>
</dbReference>
<gene>
    <name evidence="2" type="ORF">B5G41_13530</name>
</gene>
<dbReference type="Pfam" id="PF00881">
    <property type="entry name" value="Nitroreductase"/>
    <property type="match status" value="2"/>
</dbReference>
<comment type="caution">
    <text evidence="2">The sequence shown here is derived from an EMBL/GenBank/DDBJ whole genome shotgun (WGS) entry which is preliminary data.</text>
</comment>
<dbReference type="InterPro" id="IPR050627">
    <property type="entry name" value="Nitroreductase/BluB"/>
</dbReference>
<dbReference type="eggNOG" id="COG0778">
    <property type="taxonomic scope" value="Bacteria"/>
</dbReference>
<dbReference type="AlphaFoldDB" id="A0A1Y3QR24"/>
<dbReference type="GO" id="GO:0016491">
    <property type="term" value="F:oxidoreductase activity"/>
    <property type="evidence" value="ECO:0007669"/>
    <property type="project" value="InterPro"/>
</dbReference>
<dbReference type="Proteomes" id="UP000195772">
    <property type="component" value="Unassembled WGS sequence"/>
</dbReference>
<sequence length="209" mass="22408">MNRSKILFFCAGAVLAALLAWWLSAGERTPAGESGKLSPLDVIMTRTSIRAYRDCPVGADTVELLLRAAMAAPSAVNRQPWAFVVVDDRELLRELSGALPFAKMAAHAPLAVVVCGDLSRNPGASGDWWVMDASAASENLLLAAHALGLGAVWTGVYPRDERVEAVRRVLGLPADVVPLNLIPVGYPADNPAPKQKWNPANVRYNGWAE</sequence>
<accession>A0A1Y3QR24</accession>
<reference evidence="3" key="1">
    <citation type="submission" date="2017-04" db="EMBL/GenBank/DDBJ databases">
        <title>Function of individual gut microbiota members based on whole genome sequencing of pure cultures obtained from chicken caecum.</title>
        <authorList>
            <person name="Medvecky M."/>
            <person name="Cejkova D."/>
            <person name="Polansky O."/>
            <person name="Karasova D."/>
            <person name="Kubasova T."/>
            <person name="Cizek A."/>
            <person name="Rychlik I."/>
        </authorList>
    </citation>
    <scope>NUCLEOTIDE SEQUENCE [LARGE SCALE GENOMIC DNA]</scope>
    <source>
        <strain evidence="3">An90</strain>
    </source>
</reference>
<dbReference type="EMBL" id="NFHB01000010">
    <property type="protein sequence ID" value="OUN02084.1"/>
    <property type="molecule type" value="Genomic_DNA"/>
</dbReference>
<evidence type="ECO:0000313" key="3">
    <source>
        <dbReference type="Proteomes" id="UP000195772"/>
    </source>
</evidence>
<dbReference type="CDD" id="cd02150">
    <property type="entry name" value="nitroreductase"/>
    <property type="match status" value="1"/>
</dbReference>
<organism evidence="2 3">
    <name type="scientific">Alistipes onderdonkii</name>
    <dbReference type="NCBI Taxonomy" id="328813"/>
    <lineage>
        <taxon>Bacteria</taxon>
        <taxon>Pseudomonadati</taxon>
        <taxon>Bacteroidota</taxon>
        <taxon>Bacteroidia</taxon>
        <taxon>Bacteroidales</taxon>
        <taxon>Rikenellaceae</taxon>
        <taxon>Alistipes</taxon>
    </lineage>
</organism>
<evidence type="ECO:0000313" key="2">
    <source>
        <dbReference type="EMBL" id="OUN02084.1"/>
    </source>
</evidence>
<dbReference type="InterPro" id="IPR000415">
    <property type="entry name" value="Nitroreductase-like"/>
</dbReference>
<dbReference type="InterPro" id="IPR029479">
    <property type="entry name" value="Nitroreductase"/>
</dbReference>
<evidence type="ECO:0000259" key="1">
    <source>
        <dbReference type="Pfam" id="PF00881"/>
    </source>
</evidence>
<dbReference type="PANTHER" id="PTHR23026">
    <property type="entry name" value="NADPH NITROREDUCTASE"/>
    <property type="match status" value="1"/>
</dbReference>
<dbReference type="SUPFAM" id="SSF55469">
    <property type="entry name" value="FMN-dependent nitroreductase-like"/>
    <property type="match status" value="1"/>
</dbReference>
<dbReference type="PANTHER" id="PTHR23026:SF123">
    <property type="entry name" value="NAD(P)H NITROREDUCTASE RV3131-RELATED"/>
    <property type="match status" value="1"/>
</dbReference>
<dbReference type="OrthoDB" id="9812105at2"/>
<feature type="domain" description="Nitroreductase" evidence="1">
    <location>
        <begin position="43"/>
        <end position="97"/>
    </location>
</feature>
<name>A0A1Y3QR24_9BACT</name>
<dbReference type="Gene3D" id="3.40.109.10">
    <property type="entry name" value="NADH Oxidase"/>
    <property type="match status" value="1"/>
</dbReference>
<proteinExistence type="predicted"/>